<accession>A0ABQ8KP07</accession>
<gene>
    <name evidence="2" type="ORF">C8Q71DRAFT_469020</name>
</gene>
<keyword evidence="3" id="KW-1185">Reference proteome</keyword>
<sequence length="123" mass="13636">MGGRRLSMSAAPEPQRDLTTAFDTVSRRTLRYEQDIQDFESRLAINLSNSRAIGTLLQEAQSALKVCGVLLPVHARFGTRSFSAERHQLPPDASGPGRAPVRALHRVKGAIRREPPQPPIRRT</sequence>
<protein>
    <submittedName>
        <fullName evidence="2">Uncharacterized protein</fullName>
    </submittedName>
</protein>
<feature type="region of interest" description="Disordered" evidence="1">
    <location>
        <begin position="84"/>
        <end position="123"/>
    </location>
</feature>
<evidence type="ECO:0000313" key="3">
    <source>
        <dbReference type="Proteomes" id="UP000814176"/>
    </source>
</evidence>
<comment type="caution">
    <text evidence="2">The sequence shown here is derived from an EMBL/GenBank/DDBJ whole genome shotgun (WGS) entry which is preliminary data.</text>
</comment>
<dbReference type="Proteomes" id="UP000814176">
    <property type="component" value="Unassembled WGS sequence"/>
</dbReference>
<dbReference type="RefSeq" id="XP_047781583.1">
    <property type="nucleotide sequence ID" value="XM_047918742.1"/>
</dbReference>
<evidence type="ECO:0000313" key="2">
    <source>
        <dbReference type="EMBL" id="KAH9839933.1"/>
    </source>
</evidence>
<dbReference type="EMBL" id="JADCUA010000005">
    <property type="protein sequence ID" value="KAH9839933.1"/>
    <property type="molecule type" value="Genomic_DNA"/>
</dbReference>
<organism evidence="2 3">
    <name type="scientific">Rhodofomes roseus</name>
    <dbReference type="NCBI Taxonomy" id="34475"/>
    <lineage>
        <taxon>Eukaryota</taxon>
        <taxon>Fungi</taxon>
        <taxon>Dikarya</taxon>
        <taxon>Basidiomycota</taxon>
        <taxon>Agaricomycotina</taxon>
        <taxon>Agaricomycetes</taxon>
        <taxon>Polyporales</taxon>
        <taxon>Rhodofomes</taxon>
    </lineage>
</organism>
<dbReference type="GeneID" id="71999474"/>
<evidence type="ECO:0000256" key="1">
    <source>
        <dbReference type="SAM" id="MobiDB-lite"/>
    </source>
</evidence>
<proteinExistence type="predicted"/>
<name>A0ABQ8KP07_9APHY</name>
<reference evidence="2 3" key="1">
    <citation type="journal article" date="2021" name="Environ. Microbiol.">
        <title>Gene family expansions and transcriptome signatures uncover fungal adaptations to wood decay.</title>
        <authorList>
            <person name="Hage H."/>
            <person name="Miyauchi S."/>
            <person name="Viragh M."/>
            <person name="Drula E."/>
            <person name="Min B."/>
            <person name="Chaduli D."/>
            <person name="Navarro D."/>
            <person name="Favel A."/>
            <person name="Norest M."/>
            <person name="Lesage-Meessen L."/>
            <person name="Balint B."/>
            <person name="Merenyi Z."/>
            <person name="de Eugenio L."/>
            <person name="Morin E."/>
            <person name="Martinez A.T."/>
            <person name="Baldrian P."/>
            <person name="Stursova M."/>
            <person name="Martinez M.J."/>
            <person name="Novotny C."/>
            <person name="Magnuson J.K."/>
            <person name="Spatafora J.W."/>
            <person name="Maurice S."/>
            <person name="Pangilinan J."/>
            <person name="Andreopoulos W."/>
            <person name="LaButti K."/>
            <person name="Hundley H."/>
            <person name="Na H."/>
            <person name="Kuo A."/>
            <person name="Barry K."/>
            <person name="Lipzen A."/>
            <person name="Henrissat B."/>
            <person name="Riley R."/>
            <person name="Ahrendt S."/>
            <person name="Nagy L.G."/>
            <person name="Grigoriev I.V."/>
            <person name="Martin F."/>
            <person name="Rosso M.N."/>
        </authorList>
    </citation>
    <scope>NUCLEOTIDE SEQUENCE [LARGE SCALE GENOMIC DNA]</scope>
    <source>
        <strain evidence="2 3">CIRM-BRFM 1785</strain>
    </source>
</reference>